<evidence type="ECO:0000313" key="1">
    <source>
        <dbReference type="EMBL" id="KHJ75045.1"/>
    </source>
</evidence>
<evidence type="ECO:0000313" key="2">
    <source>
        <dbReference type="Proteomes" id="UP000053660"/>
    </source>
</evidence>
<dbReference type="AlphaFoldDB" id="A0A0B1RVE7"/>
<dbReference type="Proteomes" id="UP000053660">
    <property type="component" value="Unassembled WGS sequence"/>
</dbReference>
<proteinExistence type="predicted"/>
<name>A0A0B1RVE7_OESDE</name>
<organism evidence="1 2">
    <name type="scientific">Oesophagostomum dentatum</name>
    <name type="common">Nodular worm</name>
    <dbReference type="NCBI Taxonomy" id="61180"/>
    <lineage>
        <taxon>Eukaryota</taxon>
        <taxon>Metazoa</taxon>
        <taxon>Ecdysozoa</taxon>
        <taxon>Nematoda</taxon>
        <taxon>Chromadorea</taxon>
        <taxon>Rhabditida</taxon>
        <taxon>Rhabditina</taxon>
        <taxon>Rhabditomorpha</taxon>
        <taxon>Strongyloidea</taxon>
        <taxon>Strongylidae</taxon>
        <taxon>Oesophagostomum</taxon>
    </lineage>
</organism>
<keyword evidence="2" id="KW-1185">Reference proteome</keyword>
<dbReference type="EMBL" id="KN613133">
    <property type="protein sequence ID" value="KHJ75045.1"/>
    <property type="molecule type" value="Genomic_DNA"/>
</dbReference>
<gene>
    <name evidence="1" type="ORF">OESDEN_25338</name>
</gene>
<reference evidence="1 2" key="1">
    <citation type="submission" date="2014-03" db="EMBL/GenBank/DDBJ databases">
        <title>Draft genome of the hookworm Oesophagostomum dentatum.</title>
        <authorList>
            <person name="Mitreva M."/>
        </authorList>
    </citation>
    <scope>NUCLEOTIDE SEQUENCE [LARGE SCALE GENOMIC DNA]</scope>
    <source>
        <strain evidence="1 2">OD-Hann</strain>
    </source>
</reference>
<protein>
    <submittedName>
        <fullName evidence="1">Uncharacterized protein</fullName>
    </submittedName>
</protein>
<accession>A0A0B1RVE7</accession>
<sequence>MTYMKFLLCFESRTSSYVTAQLVFRFGRHHAISQTSSVASLTYQTNMCLNLVQDAV</sequence>